<comment type="similarity">
    <text evidence="7">Belongs to the transferase hexapeptide repeat family. LpxD subfamily.</text>
</comment>
<protein>
    <recommendedName>
        <fullName evidence="7">UDP-3-O-acylglucosamine N-acyltransferase</fullName>
        <ecNumber evidence="7">2.3.1.191</ecNumber>
    </recommendedName>
</protein>
<keyword evidence="2 7" id="KW-0441">Lipid A biosynthesis</keyword>
<dbReference type="PROSITE" id="PS00101">
    <property type="entry name" value="HEXAPEP_TRANSFERASES"/>
    <property type="match status" value="1"/>
</dbReference>
<name>A0ABQ0UCS9_PSEAF</name>
<dbReference type="NCBIfam" id="NF002060">
    <property type="entry name" value="PRK00892.1"/>
    <property type="match status" value="1"/>
</dbReference>
<keyword evidence="5 7" id="KW-0443">Lipid metabolism</keyword>
<organism evidence="10 11">
    <name type="scientific">Pseudoalteromonas atlantica</name>
    <name type="common">Alteromonas atlantica</name>
    <dbReference type="NCBI Taxonomy" id="288"/>
    <lineage>
        <taxon>Bacteria</taxon>
        <taxon>Pseudomonadati</taxon>
        <taxon>Pseudomonadota</taxon>
        <taxon>Gammaproteobacteria</taxon>
        <taxon>Alteromonadales</taxon>
        <taxon>Pseudoalteromonadaceae</taxon>
        <taxon>Pseudoalteromonas</taxon>
    </lineage>
</organism>
<comment type="caution">
    <text evidence="10">The sequence shown here is derived from an EMBL/GenBank/DDBJ whole genome shotgun (WGS) entry which is preliminary data.</text>
</comment>
<dbReference type="Pfam" id="PF25087">
    <property type="entry name" value="GMPPB_C"/>
    <property type="match status" value="1"/>
</dbReference>
<evidence type="ECO:0000259" key="8">
    <source>
        <dbReference type="Pfam" id="PF04613"/>
    </source>
</evidence>
<dbReference type="Gene3D" id="3.40.1390.10">
    <property type="entry name" value="MurE/MurF, N-terminal domain"/>
    <property type="match status" value="1"/>
</dbReference>
<evidence type="ECO:0000256" key="5">
    <source>
        <dbReference type="ARBA" id="ARBA00023098"/>
    </source>
</evidence>
<comment type="pathway">
    <text evidence="7">Bacterial outer membrane biogenesis; LPS lipid A biosynthesis.</text>
</comment>
<evidence type="ECO:0000256" key="2">
    <source>
        <dbReference type="ARBA" id="ARBA00022556"/>
    </source>
</evidence>
<dbReference type="InterPro" id="IPR018357">
    <property type="entry name" value="Hexapep_transf_CS"/>
</dbReference>
<feature type="active site" description="Proton acceptor" evidence="7">
    <location>
        <position position="251"/>
    </location>
</feature>
<evidence type="ECO:0000313" key="11">
    <source>
        <dbReference type="Proteomes" id="UP000321189"/>
    </source>
</evidence>
<evidence type="ECO:0000256" key="3">
    <source>
        <dbReference type="ARBA" id="ARBA00022679"/>
    </source>
</evidence>
<keyword evidence="6 7" id="KW-0012">Acyltransferase</keyword>
<keyword evidence="4 7" id="KW-0677">Repeat</keyword>
<comment type="subunit">
    <text evidence="7">Homotrimer.</text>
</comment>
<dbReference type="InterPro" id="IPR007691">
    <property type="entry name" value="LpxD"/>
</dbReference>
<dbReference type="EMBL" id="BJUT01000013">
    <property type="protein sequence ID" value="GEK76291.1"/>
    <property type="molecule type" value="Genomic_DNA"/>
</dbReference>
<evidence type="ECO:0000256" key="6">
    <source>
        <dbReference type="ARBA" id="ARBA00023315"/>
    </source>
</evidence>
<dbReference type="HAMAP" id="MF_00523">
    <property type="entry name" value="LpxD"/>
    <property type="match status" value="1"/>
</dbReference>
<sequence>MYQQLVRNNHSMQNYTLSHIAELLGAELQGDGALEITKIATLANARSGHIAFLANSKYRTQLETTQASAVILSEADAPYFSGAKIIVGNPYVSYAKLAQFMDTTPQAAQQGIHASATIHPSATVSASAAIGANVVIEAGAVIGDNAQIGPNSFIGERVKIGSGTKLWPSVTIYHDVEIGADCLFQANSVVGSDGFGYANERGQWVKIPQLGSVIIGDKVEVGASTTIDRGALDNTIIHSNVIIDNQCQIAHNVEVNSGTAIAGCTVLAGSVTIGKNCQIGGMTAINGHMSVCDGVIITGMSMVTKSITEPGIYSSGMPHTTNKEWRKSIAHLRNLSDMKSRLKALEALAKS</sequence>
<dbReference type="PANTHER" id="PTHR43378">
    <property type="entry name" value="UDP-3-O-ACYLGLUCOSAMINE N-ACYLTRANSFERASE"/>
    <property type="match status" value="1"/>
</dbReference>
<evidence type="ECO:0000256" key="4">
    <source>
        <dbReference type="ARBA" id="ARBA00022737"/>
    </source>
</evidence>
<dbReference type="PANTHER" id="PTHR43378:SF2">
    <property type="entry name" value="UDP-3-O-ACYLGLUCOSAMINE N-ACYLTRANSFERASE 1, MITOCHONDRIAL-RELATED"/>
    <property type="match status" value="1"/>
</dbReference>
<reference evidence="10 11" key="1">
    <citation type="submission" date="2019-07" db="EMBL/GenBank/DDBJ databases">
        <title>Whole genome shotgun sequence of Pseudoalteromonas atlantica NBRC 103033.</title>
        <authorList>
            <person name="Hosoyama A."/>
            <person name="Uohara A."/>
            <person name="Ohji S."/>
            <person name="Ichikawa N."/>
        </authorList>
    </citation>
    <scope>NUCLEOTIDE SEQUENCE [LARGE SCALE GENOMIC DNA]</scope>
    <source>
        <strain evidence="10 11">NBRC 103033</strain>
    </source>
</reference>
<dbReference type="InterPro" id="IPR056729">
    <property type="entry name" value="GMPPB_C"/>
</dbReference>
<dbReference type="CDD" id="cd03352">
    <property type="entry name" value="LbH_LpxD"/>
    <property type="match status" value="1"/>
</dbReference>
<dbReference type="EC" id="2.3.1.191" evidence="7"/>
<feature type="domain" description="Mannose-1-phosphate guanyltransferase C-terminal" evidence="9">
    <location>
        <begin position="133"/>
        <end position="228"/>
    </location>
</feature>
<keyword evidence="3 7" id="KW-0808">Transferase</keyword>
<keyword evidence="1 7" id="KW-0444">Lipid biosynthesis</keyword>
<dbReference type="SUPFAM" id="SSF51161">
    <property type="entry name" value="Trimeric LpxA-like enzymes"/>
    <property type="match status" value="1"/>
</dbReference>
<evidence type="ECO:0000313" key="10">
    <source>
        <dbReference type="EMBL" id="GEK76291.1"/>
    </source>
</evidence>
<proteinExistence type="inferred from homology"/>
<gene>
    <name evidence="7 10" type="primary">lpxD</name>
    <name evidence="10" type="ORF">PAT01_15950</name>
</gene>
<accession>A0ABQ0UCS9</accession>
<comment type="catalytic activity">
    <reaction evidence="7">
        <text>a UDP-3-O-[(3R)-3-hydroxyacyl]-alpha-D-glucosamine + a (3R)-hydroxyacyl-[ACP] = a UDP-2-N,3-O-bis[(3R)-3-hydroxyacyl]-alpha-D-glucosamine + holo-[ACP] + H(+)</text>
        <dbReference type="Rhea" id="RHEA:53836"/>
        <dbReference type="Rhea" id="RHEA-COMP:9685"/>
        <dbReference type="Rhea" id="RHEA-COMP:9945"/>
        <dbReference type="ChEBI" id="CHEBI:15378"/>
        <dbReference type="ChEBI" id="CHEBI:64479"/>
        <dbReference type="ChEBI" id="CHEBI:78827"/>
        <dbReference type="ChEBI" id="CHEBI:137740"/>
        <dbReference type="ChEBI" id="CHEBI:137748"/>
        <dbReference type="EC" id="2.3.1.191"/>
    </reaction>
</comment>
<comment type="function">
    <text evidence="7">Catalyzes the N-acylation of UDP-3-O-acylglucosamine using 3-hydroxyacyl-ACP as the acyl donor. Is involved in the biosynthesis of lipid A, a phosphorylated glycolipid that anchors the lipopolysaccharide to the outer membrane of the cell.</text>
</comment>
<evidence type="ECO:0000256" key="7">
    <source>
        <dbReference type="HAMAP-Rule" id="MF_00523"/>
    </source>
</evidence>
<feature type="domain" description="UDP-3-O-[3-hydroxymyristoyl] glucosamine N-acyltransferase non-repeat region" evidence="8">
    <location>
        <begin position="34"/>
        <end position="100"/>
    </location>
</feature>
<dbReference type="NCBIfam" id="TIGR01853">
    <property type="entry name" value="lipid_A_lpxD"/>
    <property type="match status" value="1"/>
</dbReference>
<dbReference type="Pfam" id="PF04613">
    <property type="entry name" value="LpxD"/>
    <property type="match status" value="1"/>
</dbReference>
<dbReference type="Gene3D" id="1.20.5.170">
    <property type="match status" value="1"/>
</dbReference>
<evidence type="ECO:0000259" key="9">
    <source>
        <dbReference type="Pfam" id="PF25087"/>
    </source>
</evidence>
<dbReference type="Proteomes" id="UP000321189">
    <property type="component" value="Unassembled WGS sequence"/>
</dbReference>
<keyword evidence="11" id="KW-1185">Reference proteome</keyword>
<evidence type="ECO:0000256" key="1">
    <source>
        <dbReference type="ARBA" id="ARBA00022516"/>
    </source>
</evidence>
<dbReference type="Gene3D" id="2.160.10.10">
    <property type="entry name" value="Hexapeptide repeat proteins"/>
    <property type="match status" value="1"/>
</dbReference>
<dbReference type="InterPro" id="IPR011004">
    <property type="entry name" value="Trimer_LpxA-like_sf"/>
</dbReference>
<dbReference type="InterPro" id="IPR020573">
    <property type="entry name" value="UDP_GlcNAc_AcTrfase_non-rep"/>
</dbReference>